<dbReference type="Proteomes" id="UP000193224">
    <property type="component" value="Unassembled WGS sequence"/>
</dbReference>
<dbReference type="PANTHER" id="PTHR12788">
    <property type="entry name" value="PROTEIN-TYROSINE SULFOTRANSFERASE 2"/>
    <property type="match status" value="1"/>
</dbReference>
<sequence length="375" mass="42589">MPLSFLARGTLCRCFVAAQNSSTRVGRVCYSADIARKLGVFELHHKLLVNPVFLMCSERSGSNLIARIFDAHPDFFAPSPAHLFRVFSTLDQNRDLSAEILRMFDRKLGIWMLDNQPQAERAALLAQARTSAEKIATLLNAEGRLRNRPRLFLKENSTHSFLPFIEQVSRNPTYVLMVRDPRDMAVSWVNAPTLRGGVLRSARRWLSDVEGALQADKEGRRIVHLTYESLISQSEDTLRRVCKELDIEFSPVMLEHVSNSEGVAQDAGRTALWQNLSRDIMRDNFNKFQGRLDDNEIAYIETLCGPLMAQFGYAKSRPADAPPFGSEDNFDDLEAALKAREPWTKPAYQDLPQDERARLKAWSALKQELDDKYGL</sequence>
<dbReference type="AlphaFoldDB" id="A0A1X7BMJ8"/>
<protein>
    <submittedName>
        <fullName evidence="2">Sulfotransferase domain protein</fullName>
    </submittedName>
</protein>
<dbReference type="Pfam" id="PF13469">
    <property type="entry name" value="Sulfotransfer_3"/>
    <property type="match status" value="1"/>
</dbReference>
<dbReference type="GO" id="GO:0008476">
    <property type="term" value="F:protein-tyrosine sulfotransferase activity"/>
    <property type="evidence" value="ECO:0007669"/>
    <property type="project" value="InterPro"/>
</dbReference>
<dbReference type="InterPro" id="IPR027417">
    <property type="entry name" value="P-loop_NTPase"/>
</dbReference>
<dbReference type="EMBL" id="FWXB01000001">
    <property type="protein sequence ID" value="SMC10754.1"/>
    <property type="molecule type" value="Genomic_DNA"/>
</dbReference>
<dbReference type="SUPFAM" id="SSF52540">
    <property type="entry name" value="P-loop containing nucleoside triphosphate hydrolases"/>
    <property type="match status" value="1"/>
</dbReference>
<evidence type="ECO:0000256" key="1">
    <source>
        <dbReference type="ARBA" id="ARBA00022679"/>
    </source>
</evidence>
<dbReference type="Gene3D" id="3.40.50.300">
    <property type="entry name" value="P-loop containing nucleotide triphosphate hydrolases"/>
    <property type="match status" value="1"/>
</dbReference>
<reference evidence="2 3" key="1">
    <citation type="submission" date="2017-03" db="EMBL/GenBank/DDBJ databases">
        <authorList>
            <person name="Afonso C.L."/>
            <person name="Miller P.J."/>
            <person name="Scott M.A."/>
            <person name="Spackman E."/>
            <person name="Goraichik I."/>
            <person name="Dimitrov K.M."/>
            <person name="Suarez D.L."/>
            <person name="Swayne D.E."/>
        </authorList>
    </citation>
    <scope>NUCLEOTIDE SEQUENCE [LARGE SCALE GENOMIC DNA]</scope>
    <source>
        <strain evidence="2 3">CECT 7745</strain>
    </source>
</reference>
<name>A0A1X7BMJ8_9RHOB</name>
<organism evidence="2 3">
    <name type="scientific">Roseovarius aestuarii</name>
    <dbReference type="NCBI Taxonomy" id="475083"/>
    <lineage>
        <taxon>Bacteria</taxon>
        <taxon>Pseudomonadati</taxon>
        <taxon>Pseudomonadota</taxon>
        <taxon>Alphaproteobacteria</taxon>
        <taxon>Rhodobacterales</taxon>
        <taxon>Roseobacteraceae</taxon>
        <taxon>Roseovarius</taxon>
    </lineage>
</organism>
<evidence type="ECO:0000313" key="2">
    <source>
        <dbReference type="EMBL" id="SMC10754.1"/>
    </source>
</evidence>
<keyword evidence="3" id="KW-1185">Reference proteome</keyword>
<proteinExistence type="predicted"/>
<dbReference type="InterPro" id="IPR026634">
    <property type="entry name" value="TPST-like"/>
</dbReference>
<keyword evidence="1 2" id="KW-0808">Transferase</keyword>
<evidence type="ECO:0000313" key="3">
    <source>
        <dbReference type="Proteomes" id="UP000193224"/>
    </source>
</evidence>
<dbReference type="PANTHER" id="PTHR12788:SF10">
    <property type="entry name" value="PROTEIN-TYROSINE SULFOTRANSFERASE"/>
    <property type="match status" value="1"/>
</dbReference>
<accession>A0A1X7BMJ8</accession>
<gene>
    <name evidence="2" type="ORF">ROA7745_00561</name>
</gene>